<dbReference type="Proteomes" id="UP000199114">
    <property type="component" value="Unassembled WGS sequence"/>
</dbReference>
<evidence type="ECO:0000313" key="1">
    <source>
        <dbReference type="EMBL" id="SEQ31554.1"/>
    </source>
</evidence>
<protein>
    <recommendedName>
        <fullName evidence="3">MarR family protein</fullName>
    </recommendedName>
</protein>
<dbReference type="InterPro" id="IPR036388">
    <property type="entry name" value="WH-like_DNA-bd_sf"/>
</dbReference>
<dbReference type="Gene3D" id="1.10.10.10">
    <property type="entry name" value="Winged helix-like DNA-binding domain superfamily/Winged helix DNA-binding domain"/>
    <property type="match status" value="1"/>
</dbReference>
<organism evidence="1 2">
    <name type="scientific">Natrinema salaciae</name>
    <dbReference type="NCBI Taxonomy" id="1186196"/>
    <lineage>
        <taxon>Archaea</taxon>
        <taxon>Methanobacteriati</taxon>
        <taxon>Methanobacteriota</taxon>
        <taxon>Stenosarchaea group</taxon>
        <taxon>Halobacteria</taxon>
        <taxon>Halobacteriales</taxon>
        <taxon>Natrialbaceae</taxon>
        <taxon>Natrinema</taxon>
    </lineage>
</organism>
<keyword evidence="2" id="KW-1185">Reference proteome</keyword>
<proteinExistence type="predicted"/>
<dbReference type="AlphaFoldDB" id="A0A1H9F0P5"/>
<dbReference type="SUPFAM" id="SSF46785">
    <property type="entry name" value="Winged helix' DNA-binding domain"/>
    <property type="match status" value="1"/>
</dbReference>
<reference evidence="2" key="1">
    <citation type="submission" date="2016-10" db="EMBL/GenBank/DDBJ databases">
        <authorList>
            <person name="Varghese N."/>
            <person name="Submissions S."/>
        </authorList>
    </citation>
    <scope>NUCLEOTIDE SEQUENCE [LARGE SCALE GENOMIC DNA]</scope>
    <source>
        <strain evidence="2">DSM 25055</strain>
    </source>
</reference>
<sequence length="78" mass="8870">MPEQLPEKVADEPPAARLVYLALEDGPMTVEEIVDCTGLSKKSIRDSGRLLENKGVLEIKTHPRDARKGQYRRHRSSW</sequence>
<evidence type="ECO:0000313" key="2">
    <source>
        <dbReference type="Proteomes" id="UP000199114"/>
    </source>
</evidence>
<gene>
    <name evidence="1" type="ORF">SAMN04489841_1436</name>
</gene>
<dbReference type="InterPro" id="IPR036390">
    <property type="entry name" value="WH_DNA-bd_sf"/>
</dbReference>
<dbReference type="STRING" id="1186196.SAMN04489841_1436"/>
<name>A0A1H9F0P5_9EURY</name>
<dbReference type="EMBL" id="FOFD01000002">
    <property type="protein sequence ID" value="SEQ31554.1"/>
    <property type="molecule type" value="Genomic_DNA"/>
</dbReference>
<accession>A0A1H9F0P5</accession>
<evidence type="ECO:0008006" key="3">
    <source>
        <dbReference type="Google" id="ProtNLM"/>
    </source>
</evidence>